<evidence type="ECO:0008006" key="5">
    <source>
        <dbReference type="Google" id="ProtNLM"/>
    </source>
</evidence>
<name>A0A1F7F412_UNCRA</name>
<dbReference type="EMBL" id="MFYX01000126">
    <property type="protein sequence ID" value="OGK01389.1"/>
    <property type="molecule type" value="Genomic_DNA"/>
</dbReference>
<reference evidence="3 4" key="1">
    <citation type="journal article" date="2016" name="Nat. Commun.">
        <title>Thousands of microbial genomes shed light on interconnected biogeochemical processes in an aquifer system.</title>
        <authorList>
            <person name="Anantharaman K."/>
            <person name="Brown C.T."/>
            <person name="Hug L.A."/>
            <person name="Sharon I."/>
            <person name="Castelle C.J."/>
            <person name="Probst A.J."/>
            <person name="Thomas B.C."/>
            <person name="Singh A."/>
            <person name="Wilkins M.J."/>
            <person name="Karaoz U."/>
            <person name="Brodie E.L."/>
            <person name="Williams K.H."/>
            <person name="Hubbard S.S."/>
            <person name="Banfield J.F."/>
        </authorList>
    </citation>
    <scope>NUCLEOTIDE SEQUENCE [LARGE SCALE GENOMIC DNA]</scope>
</reference>
<evidence type="ECO:0000256" key="2">
    <source>
        <dbReference type="SAM" id="SignalP"/>
    </source>
</evidence>
<evidence type="ECO:0000256" key="1">
    <source>
        <dbReference type="SAM" id="MobiDB-lite"/>
    </source>
</evidence>
<feature type="region of interest" description="Disordered" evidence="1">
    <location>
        <begin position="181"/>
        <end position="201"/>
    </location>
</feature>
<keyword evidence="2" id="KW-0732">Signal</keyword>
<protein>
    <recommendedName>
        <fullName evidence="5">Curli production assembly/transport component CsgG</fullName>
    </recommendedName>
</protein>
<proteinExistence type="predicted"/>
<sequence length="382" mass="41412">MVRTGKIRIFAFILLAAEAIFSQAPVNIAVLELEAKGIAVQDASVLTDKLRGELISTGRFQVIERGMMNKVLEEQGFQQSGACTSNECVVEIGQLIGVNQMVAGSIGKIENTYLISIRLVDVATGRINKNVQREITGTLTDILKKGIAEVSAELAGKVAPPAAAASLPTPVATVPETNVKTTIPPEEKPVNPPPPQAGKKTGFSVGAGYLMSMGFLNLSEDDATLPTHGGFLRVGYKSRRNFLGLEYVYTHGTNDLSDALRYLTGPTQPPLYKEMTTNTTGGGVVWYWEGWVIGGLVTVAPGLRAGFWHTADELLFTTGIRKNYSTQEFGGCQLKIKFSGVRFGWYLEAGELVGPAWEDDTDNYRNRIEPMLLVSTGIEFVF</sequence>
<organism evidence="3 4">
    <name type="scientific">Candidatus Raymondbacteria bacterium RIFOXYD12_FULL_49_13</name>
    <dbReference type="NCBI Taxonomy" id="1817890"/>
    <lineage>
        <taxon>Bacteria</taxon>
        <taxon>Raymondiibacteriota</taxon>
    </lineage>
</organism>
<feature type="signal peptide" evidence="2">
    <location>
        <begin position="1"/>
        <end position="24"/>
    </location>
</feature>
<dbReference type="Proteomes" id="UP000179243">
    <property type="component" value="Unassembled WGS sequence"/>
</dbReference>
<feature type="chain" id="PRO_5009528383" description="Curli production assembly/transport component CsgG" evidence="2">
    <location>
        <begin position="25"/>
        <end position="382"/>
    </location>
</feature>
<evidence type="ECO:0000313" key="3">
    <source>
        <dbReference type="EMBL" id="OGK01389.1"/>
    </source>
</evidence>
<accession>A0A1F7F412</accession>
<dbReference type="Gene3D" id="3.40.50.10610">
    <property type="entry name" value="ABC-type transport auxiliary lipoprotein component"/>
    <property type="match status" value="1"/>
</dbReference>
<dbReference type="InterPro" id="IPR014094">
    <property type="entry name" value="LpoB"/>
</dbReference>
<comment type="caution">
    <text evidence="3">The sequence shown here is derived from an EMBL/GenBank/DDBJ whole genome shotgun (WGS) entry which is preliminary data.</text>
</comment>
<evidence type="ECO:0000313" key="4">
    <source>
        <dbReference type="Proteomes" id="UP000179243"/>
    </source>
</evidence>
<dbReference type="Pfam" id="PF13036">
    <property type="entry name" value="LpoB"/>
    <property type="match status" value="1"/>
</dbReference>
<dbReference type="AlphaFoldDB" id="A0A1F7F412"/>
<gene>
    <name evidence="3" type="ORF">A2519_14845</name>
</gene>